<feature type="transmembrane region" description="Helical" evidence="1">
    <location>
        <begin position="396"/>
        <end position="419"/>
    </location>
</feature>
<dbReference type="InterPro" id="IPR036259">
    <property type="entry name" value="MFS_trans_sf"/>
</dbReference>
<dbReference type="PANTHER" id="PTHR23526:SF2">
    <property type="entry name" value="MAJOR FACILITATOR SUPERFAMILY (MFS) PROFILE DOMAIN-CONTAINING PROTEIN"/>
    <property type="match status" value="1"/>
</dbReference>
<evidence type="ECO:0000256" key="1">
    <source>
        <dbReference type="SAM" id="Phobius"/>
    </source>
</evidence>
<dbReference type="OrthoDB" id="1117124at2"/>
<dbReference type="InterPro" id="IPR011701">
    <property type="entry name" value="MFS"/>
</dbReference>
<keyword evidence="1" id="KW-1133">Transmembrane helix</keyword>
<comment type="caution">
    <text evidence="2">The sequence shown here is derived from an EMBL/GenBank/DDBJ whole genome shotgun (WGS) entry which is preliminary data.</text>
</comment>
<dbReference type="Pfam" id="PF07690">
    <property type="entry name" value="MFS_1"/>
    <property type="match status" value="1"/>
</dbReference>
<dbReference type="EMBL" id="QXJK01000001">
    <property type="protein sequence ID" value="RIX36658.1"/>
    <property type="molecule type" value="Genomic_DNA"/>
</dbReference>
<keyword evidence="3" id="KW-1185">Reference proteome</keyword>
<feature type="transmembrane region" description="Helical" evidence="1">
    <location>
        <begin position="280"/>
        <end position="302"/>
    </location>
</feature>
<dbReference type="RefSeq" id="WP_119664043.1">
    <property type="nucleotide sequence ID" value="NZ_QXJK01000001.1"/>
</dbReference>
<protein>
    <submittedName>
        <fullName evidence="2">MFS transporter</fullName>
    </submittedName>
</protein>
<feature type="transmembrane region" description="Helical" evidence="1">
    <location>
        <begin position="122"/>
        <end position="141"/>
    </location>
</feature>
<accession>A0A418Q9K2</accession>
<feature type="transmembrane region" description="Helical" evidence="1">
    <location>
        <begin position="189"/>
        <end position="210"/>
    </location>
</feature>
<gene>
    <name evidence="2" type="ORF">D3M95_00095</name>
</gene>
<dbReference type="PANTHER" id="PTHR23526">
    <property type="entry name" value="INTEGRAL MEMBRANE TRANSPORT PROTEIN-RELATED"/>
    <property type="match status" value="1"/>
</dbReference>
<evidence type="ECO:0000313" key="2">
    <source>
        <dbReference type="EMBL" id="RIX36658.1"/>
    </source>
</evidence>
<feature type="transmembrane region" description="Helical" evidence="1">
    <location>
        <begin position="359"/>
        <end position="376"/>
    </location>
</feature>
<dbReference type="Proteomes" id="UP000285278">
    <property type="component" value="Unassembled WGS sequence"/>
</dbReference>
<feature type="transmembrane region" description="Helical" evidence="1">
    <location>
        <begin position="425"/>
        <end position="444"/>
    </location>
</feature>
<feature type="transmembrane region" description="Helical" evidence="1">
    <location>
        <begin position="322"/>
        <end position="339"/>
    </location>
</feature>
<sequence length="452" mass="48051">MHISWKWFTDKFVGTPPDSDLDNVEENSGRYSLGFGAQNIGDQIVSAKTVLPWFLTSVGGPAWVISFLVPVRESGSMLPQAFLRPWLQHFHRRLPFMLIGAAGQAVACVIMLFTALFAHGTVAGLLILASLALLATARALVSLTSKDVAGRVVPKGYRGHLTGFATTLSGAVAIVVGIVLQALRGNLTTTTFAVLFVIAALAWVAAIMFFRGIREQVVEDVGNVPSKEDGWLRQVWVDIRDLLSSDPAFRRFVIVRTLLLTSALSPTFIVAIASHVRADGLAASIFTGLGTFVLASGVASLLAGRVSGWLSDVSSRNTMTGAALLASTILVVTVVLTLISDATSNPQTPDRTGAEIALIWWLPVAFFVVSLAHAAIRVARSTYIVDMAEGEQRTRYVSVANTLMGILLLIVGAFTSVLAVGGPQWALAALALFGFTGAALSHTLPEVSLGKQ</sequence>
<keyword evidence="1" id="KW-0812">Transmembrane</keyword>
<dbReference type="GO" id="GO:0022857">
    <property type="term" value="F:transmembrane transporter activity"/>
    <property type="evidence" value="ECO:0007669"/>
    <property type="project" value="InterPro"/>
</dbReference>
<organism evidence="2 3">
    <name type="scientific">Corynebacterium falsenii</name>
    <dbReference type="NCBI Taxonomy" id="108486"/>
    <lineage>
        <taxon>Bacteria</taxon>
        <taxon>Bacillati</taxon>
        <taxon>Actinomycetota</taxon>
        <taxon>Actinomycetes</taxon>
        <taxon>Mycobacteriales</taxon>
        <taxon>Corynebacteriaceae</taxon>
        <taxon>Corynebacterium</taxon>
    </lineage>
</organism>
<dbReference type="Gene3D" id="1.20.1250.20">
    <property type="entry name" value="MFS general substrate transporter like domains"/>
    <property type="match status" value="1"/>
</dbReference>
<feature type="transmembrane region" description="Helical" evidence="1">
    <location>
        <begin position="94"/>
        <end position="116"/>
    </location>
</feature>
<reference evidence="2 3" key="1">
    <citation type="submission" date="2018-09" db="EMBL/GenBank/DDBJ databases">
        <title>Optimization and identification of Corynebacterium falsenii FN1-14 from fish paste.</title>
        <authorList>
            <person name="Daroonpunt R."/>
            <person name="Tanasupawat S."/>
        </authorList>
    </citation>
    <scope>NUCLEOTIDE SEQUENCE [LARGE SCALE GENOMIC DNA]</scope>
    <source>
        <strain evidence="2 3">FN1-14</strain>
    </source>
</reference>
<dbReference type="AlphaFoldDB" id="A0A418Q9K2"/>
<keyword evidence="1" id="KW-0472">Membrane</keyword>
<dbReference type="SUPFAM" id="SSF103473">
    <property type="entry name" value="MFS general substrate transporter"/>
    <property type="match status" value="1"/>
</dbReference>
<dbReference type="CDD" id="cd06174">
    <property type="entry name" value="MFS"/>
    <property type="match status" value="1"/>
</dbReference>
<dbReference type="InterPro" id="IPR052528">
    <property type="entry name" value="Sugar_transport-like"/>
</dbReference>
<feature type="transmembrane region" description="Helical" evidence="1">
    <location>
        <begin position="50"/>
        <end position="69"/>
    </location>
</feature>
<proteinExistence type="predicted"/>
<feature type="transmembrane region" description="Helical" evidence="1">
    <location>
        <begin position="161"/>
        <end position="183"/>
    </location>
</feature>
<name>A0A418Q9K2_9CORY</name>
<dbReference type="STRING" id="1451189.CFAL_08400"/>
<evidence type="ECO:0000313" key="3">
    <source>
        <dbReference type="Proteomes" id="UP000285278"/>
    </source>
</evidence>
<feature type="transmembrane region" description="Helical" evidence="1">
    <location>
        <begin position="253"/>
        <end position="274"/>
    </location>
</feature>